<proteinExistence type="predicted"/>
<keyword evidence="1" id="KW-0472">Membrane</keyword>
<keyword evidence="1" id="KW-1133">Transmembrane helix</keyword>
<evidence type="ECO:0000313" key="2">
    <source>
        <dbReference type="EMBL" id="MDO6964873.1"/>
    </source>
</evidence>
<keyword evidence="1" id="KW-0812">Transmembrane</keyword>
<comment type="caution">
    <text evidence="2">The sequence shown here is derived from an EMBL/GenBank/DDBJ whole genome shotgun (WGS) entry which is preliminary data.</text>
</comment>
<gene>
    <name evidence="2" type="ORF">Q4481_12975</name>
</gene>
<accession>A0ABT8YMD3</accession>
<evidence type="ECO:0008006" key="4">
    <source>
        <dbReference type="Google" id="ProtNLM"/>
    </source>
</evidence>
<keyword evidence="3" id="KW-1185">Reference proteome</keyword>
<dbReference type="EMBL" id="JAUOZU010000008">
    <property type="protein sequence ID" value="MDO6964873.1"/>
    <property type="molecule type" value="Genomic_DNA"/>
</dbReference>
<evidence type="ECO:0000256" key="1">
    <source>
        <dbReference type="SAM" id="Phobius"/>
    </source>
</evidence>
<name>A0ABT8YMD3_9HYPH</name>
<organism evidence="2 3">
    <name type="scientific">Rhizobium alvei</name>
    <dbReference type="NCBI Taxonomy" id="1132659"/>
    <lineage>
        <taxon>Bacteria</taxon>
        <taxon>Pseudomonadati</taxon>
        <taxon>Pseudomonadota</taxon>
        <taxon>Alphaproteobacteria</taxon>
        <taxon>Hyphomicrobiales</taxon>
        <taxon>Rhizobiaceae</taxon>
        <taxon>Rhizobium/Agrobacterium group</taxon>
        <taxon>Rhizobium</taxon>
    </lineage>
</organism>
<reference evidence="2" key="2">
    <citation type="submission" date="2023-07" db="EMBL/GenBank/DDBJ databases">
        <authorList>
            <person name="Shen H."/>
        </authorList>
    </citation>
    <scope>NUCLEOTIDE SEQUENCE</scope>
    <source>
        <strain evidence="2">TNR-22</strain>
    </source>
</reference>
<reference evidence="2" key="1">
    <citation type="journal article" date="2015" name="Int. J. Syst. Evol. Microbiol.">
        <title>Rhizobium alvei sp. nov., isolated from a freshwater river.</title>
        <authorList>
            <person name="Sheu S.Y."/>
            <person name="Huang H.W."/>
            <person name="Young C.C."/>
            <person name="Chen W.M."/>
        </authorList>
    </citation>
    <scope>NUCLEOTIDE SEQUENCE</scope>
    <source>
        <strain evidence="2">TNR-22</strain>
    </source>
</reference>
<feature type="transmembrane region" description="Helical" evidence="1">
    <location>
        <begin position="118"/>
        <end position="141"/>
    </location>
</feature>
<feature type="transmembrane region" description="Helical" evidence="1">
    <location>
        <begin position="53"/>
        <end position="79"/>
    </location>
</feature>
<sequence length="162" mass="17622">MTEKTEISWIRIVILTLFAALAAGAIVIGGMFYFMGIDQWIDGSYSFSGLAMIVWTVGLVGAGAMISGMIVIGVVLRFLRWERAPLLSLVLAIISTLFILATYEVYTSLDGALAPIEIFVVQVLAFICLFVMPLPPFLHWLRAGRRPALKIAAETKAPEAGS</sequence>
<feature type="transmembrane region" description="Helical" evidence="1">
    <location>
        <begin position="86"/>
        <end position="106"/>
    </location>
</feature>
<evidence type="ECO:0000313" key="3">
    <source>
        <dbReference type="Proteomes" id="UP001174932"/>
    </source>
</evidence>
<feature type="transmembrane region" description="Helical" evidence="1">
    <location>
        <begin position="12"/>
        <end position="33"/>
    </location>
</feature>
<dbReference type="RefSeq" id="WP_304376798.1">
    <property type="nucleotide sequence ID" value="NZ_JAUOZU010000008.1"/>
</dbReference>
<protein>
    <recommendedName>
        <fullName evidence="4">DUF2569 domain-containing protein</fullName>
    </recommendedName>
</protein>
<dbReference type="Proteomes" id="UP001174932">
    <property type="component" value="Unassembled WGS sequence"/>
</dbReference>